<reference evidence="2" key="1">
    <citation type="journal article" date="2019" name="Sci. Rep.">
        <title>Draft genome of Tanacetum cinerariifolium, the natural source of mosquito coil.</title>
        <authorList>
            <person name="Yamashiro T."/>
            <person name="Shiraishi A."/>
            <person name="Satake H."/>
            <person name="Nakayama K."/>
        </authorList>
    </citation>
    <scope>NUCLEOTIDE SEQUENCE</scope>
</reference>
<feature type="region of interest" description="Disordered" evidence="1">
    <location>
        <begin position="185"/>
        <end position="204"/>
    </location>
</feature>
<organism evidence="2">
    <name type="scientific">Tanacetum cinerariifolium</name>
    <name type="common">Dalmatian daisy</name>
    <name type="synonym">Chrysanthemum cinerariifolium</name>
    <dbReference type="NCBI Taxonomy" id="118510"/>
    <lineage>
        <taxon>Eukaryota</taxon>
        <taxon>Viridiplantae</taxon>
        <taxon>Streptophyta</taxon>
        <taxon>Embryophyta</taxon>
        <taxon>Tracheophyta</taxon>
        <taxon>Spermatophyta</taxon>
        <taxon>Magnoliopsida</taxon>
        <taxon>eudicotyledons</taxon>
        <taxon>Gunneridae</taxon>
        <taxon>Pentapetalae</taxon>
        <taxon>asterids</taxon>
        <taxon>campanulids</taxon>
        <taxon>Asterales</taxon>
        <taxon>Asteraceae</taxon>
        <taxon>Asteroideae</taxon>
        <taxon>Anthemideae</taxon>
        <taxon>Anthemidinae</taxon>
        <taxon>Tanacetum</taxon>
    </lineage>
</organism>
<dbReference type="EMBL" id="BKCJ010003443">
    <property type="protein sequence ID" value="GEU55123.1"/>
    <property type="molecule type" value="Genomic_DNA"/>
</dbReference>
<evidence type="ECO:0000313" key="2">
    <source>
        <dbReference type="EMBL" id="GEU55123.1"/>
    </source>
</evidence>
<accession>A0A6L2KZQ0</accession>
<evidence type="ECO:0000256" key="1">
    <source>
        <dbReference type="SAM" id="MobiDB-lite"/>
    </source>
</evidence>
<comment type="caution">
    <text evidence="2">The sequence shown here is derived from an EMBL/GenBank/DDBJ whole genome shotgun (WGS) entry which is preliminary data.</text>
</comment>
<feature type="compositionally biased region" description="Polar residues" evidence="1">
    <location>
        <begin position="185"/>
        <end position="203"/>
    </location>
</feature>
<dbReference type="AlphaFoldDB" id="A0A6L2KZQ0"/>
<sequence>MTNVAIEFTVREILEKAMTDSNSKLTETWIDLDEEFSTPITYAWIFSLSLTGAARVWWLSEKDNKITSWGMLVGRFFYKYFPLSRNGKCYIENHCNKGGFGYYDFMAWIDLKNYDKRIDRLTKCALGHAWIYKWGIDDSKSDITSNDEEWEESGYKNPHNTIGDSLLEPNMDTRNKYTKQCENGFNTEKAPSSSNMNDTQPNGKRNHTTYPMIWDMAYCSLYSCVFNCFSAF</sequence>
<protein>
    <submittedName>
        <fullName evidence="2">Uncharacterized protein</fullName>
    </submittedName>
</protein>
<gene>
    <name evidence="2" type="ORF">Tci_027101</name>
</gene>
<proteinExistence type="predicted"/>
<name>A0A6L2KZQ0_TANCI</name>